<dbReference type="PROSITE" id="PS51891">
    <property type="entry name" value="CENP_V_GFA"/>
    <property type="match status" value="1"/>
</dbReference>
<accession>A0A238KVT4</accession>
<keyword evidence="2" id="KW-0479">Metal-binding</keyword>
<dbReference type="Gene3D" id="3.90.1590.10">
    <property type="entry name" value="glutathione-dependent formaldehyde- activating enzyme (gfa)"/>
    <property type="match status" value="1"/>
</dbReference>
<evidence type="ECO:0000313" key="6">
    <source>
        <dbReference type="EMBL" id="SMX46292.1"/>
    </source>
</evidence>
<proteinExistence type="inferred from homology"/>
<sequence>MLKGSCLCGGISFTVSGDVPGPSICHCGQCRKQSGHVWSSSYAPVEQIKIAGQGLKWFRASDTAKRGFCGTCGSFLFWKQDDEDTMSFAMGALDGDTGLRLSKHIYTRDKGDYYEIADDAPKAS</sequence>
<reference evidence="7" key="1">
    <citation type="submission" date="2017-05" db="EMBL/GenBank/DDBJ databases">
        <authorList>
            <person name="Rodrigo-Torres L."/>
            <person name="Arahal R. D."/>
            <person name="Lucena T."/>
        </authorList>
    </citation>
    <scope>NUCLEOTIDE SEQUENCE [LARGE SCALE GENOMIC DNA]</scope>
    <source>
        <strain evidence="7">CECT 8621</strain>
    </source>
</reference>
<dbReference type="PANTHER" id="PTHR33337:SF40">
    <property type="entry name" value="CENP-V_GFA DOMAIN-CONTAINING PROTEIN-RELATED"/>
    <property type="match status" value="1"/>
</dbReference>
<organism evidence="6 7">
    <name type="scientific">Actibacterium lipolyticum</name>
    <dbReference type="NCBI Taxonomy" id="1524263"/>
    <lineage>
        <taxon>Bacteria</taxon>
        <taxon>Pseudomonadati</taxon>
        <taxon>Pseudomonadota</taxon>
        <taxon>Alphaproteobacteria</taxon>
        <taxon>Rhodobacterales</taxon>
        <taxon>Roseobacteraceae</taxon>
        <taxon>Actibacterium</taxon>
    </lineage>
</organism>
<name>A0A238KVT4_9RHOB</name>
<keyword evidence="3" id="KW-0862">Zinc</keyword>
<evidence type="ECO:0000256" key="2">
    <source>
        <dbReference type="ARBA" id="ARBA00022723"/>
    </source>
</evidence>
<dbReference type="InterPro" id="IPR011057">
    <property type="entry name" value="Mss4-like_sf"/>
</dbReference>
<dbReference type="Proteomes" id="UP000202922">
    <property type="component" value="Unassembled WGS sequence"/>
</dbReference>
<evidence type="ECO:0000259" key="5">
    <source>
        <dbReference type="PROSITE" id="PS51891"/>
    </source>
</evidence>
<keyword evidence="4" id="KW-0456">Lyase</keyword>
<dbReference type="PANTHER" id="PTHR33337">
    <property type="entry name" value="GFA DOMAIN-CONTAINING PROTEIN"/>
    <property type="match status" value="1"/>
</dbReference>
<dbReference type="InterPro" id="IPR006913">
    <property type="entry name" value="CENP-V/GFA"/>
</dbReference>
<evidence type="ECO:0000256" key="4">
    <source>
        <dbReference type="ARBA" id="ARBA00023239"/>
    </source>
</evidence>
<evidence type="ECO:0000256" key="3">
    <source>
        <dbReference type="ARBA" id="ARBA00022833"/>
    </source>
</evidence>
<dbReference type="GO" id="GO:0046872">
    <property type="term" value="F:metal ion binding"/>
    <property type="evidence" value="ECO:0007669"/>
    <property type="project" value="UniProtKB-KW"/>
</dbReference>
<dbReference type="GO" id="GO:0016846">
    <property type="term" value="F:carbon-sulfur lyase activity"/>
    <property type="evidence" value="ECO:0007669"/>
    <property type="project" value="InterPro"/>
</dbReference>
<gene>
    <name evidence="6" type="ORF">COL8621_03043</name>
</gene>
<dbReference type="OrthoDB" id="9807246at2"/>
<dbReference type="SUPFAM" id="SSF51316">
    <property type="entry name" value="Mss4-like"/>
    <property type="match status" value="1"/>
</dbReference>
<keyword evidence="7" id="KW-1185">Reference proteome</keyword>
<comment type="similarity">
    <text evidence="1">Belongs to the Gfa family.</text>
</comment>
<feature type="domain" description="CENP-V/GFA" evidence="5">
    <location>
        <begin position="2"/>
        <end position="115"/>
    </location>
</feature>
<dbReference type="Pfam" id="PF04828">
    <property type="entry name" value="GFA"/>
    <property type="match status" value="1"/>
</dbReference>
<dbReference type="AlphaFoldDB" id="A0A238KVT4"/>
<evidence type="ECO:0000313" key="7">
    <source>
        <dbReference type="Proteomes" id="UP000202922"/>
    </source>
</evidence>
<evidence type="ECO:0000256" key="1">
    <source>
        <dbReference type="ARBA" id="ARBA00005495"/>
    </source>
</evidence>
<protein>
    <submittedName>
        <fullName evidence="6">Glutathione-dependent formaldehyde-activating enzyme</fullName>
    </submittedName>
</protein>
<dbReference type="RefSeq" id="WP_093968103.1">
    <property type="nucleotide sequence ID" value="NZ_FXYE01000002.1"/>
</dbReference>
<dbReference type="EMBL" id="FXYE01000002">
    <property type="protein sequence ID" value="SMX46292.1"/>
    <property type="molecule type" value="Genomic_DNA"/>
</dbReference>